<dbReference type="PROSITE" id="PS51352">
    <property type="entry name" value="THIOREDOXIN_2"/>
    <property type="match status" value="1"/>
</dbReference>
<evidence type="ECO:0000259" key="1">
    <source>
        <dbReference type="PROSITE" id="PS51352"/>
    </source>
</evidence>
<dbReference type="CDD" id="cd02966">
    <property type="entry name" value="TlpA_like_family"/>
    <property type="match status" value="1"/>
</dbReference>
<gene>
    <name evidence="2" type="ORF">ABID27_001368</name>
</gene>
<dbReference type="GO" id="GO:0016853">
    <property type="term" value="F:isomerase activity"/>
    <property type="evidence" value="ECO:0007669"/>
    <property type="project" value="UniProtKB-KW"/>
</dbReference>
<feature type="domain" description="Thioredoxin" evidence="1">
    <location>
        <begin position="51"/>
        <end position="193"/>
    </location>
</feature>
<dbReference type="InterPro" id="IPR050553">
    <property type="entry name" value="Thioredoxin_ResA/DsbE_sf"/>
</dbReference>
<dbReference type="Gene3D" id="3.40.30.10">
    <property type="entry name" value="Glutaredoxin"/>
    <property type="match status" value="1"/>
</dbReference>
<dbReference type="SUPFAM" id="SSF52833">
    <property type="entry name" value="Thioredoxin-like"/>
    <property type="match status" value="1"/>
</dbReference>
<dbReference type="PANTHER" id="PTHR42852:SF17">
    <property type="entry name" value="THIOREDOXIN-LIKE PROTEIN HI_1115"/>
    <property type="match status" value="1"/>
</dbReference>
<keyword evidence="2" id="KW-0413">Isomerase</keyword>
<dbReference type="Proteomes" id="UP001549055">
    <property type="component" value="Unassembled WGS sequence"/>
</dbReference>
<proteinExistence type="predicted"/>
<accession>A0ABV2JLE1</accession>
<dbReference type="PANTHER" id="PTHR42852">
    <property type="entry name" value="THIOL:DISULFIDE INTERCHANGE PROTEIN DSBE"/>
    <property type="match status" value="1"/>
</dbReference>
<dbReference type="Pfam" id="PF08534">
    <property type="entry name" value="Redoxin"/>
    <property type="match status" value="1"/>
</dbReference>
<reference evidence="2 3" key="1">
    <citation type="submission" date="2024-06" db="EMBL/GenBank/DDBJ databases">
        <title>Genomic Encyclopedia of Type Strains, Phase IV (KMG-IV): sequencing the most valuable type-strain genomes for metagenomic binning, comparative biology and taxonomic classification.</title>
        <authorList>
            <person name="Goeker M."/>
        </authorList>
    </citation>
    <scope>NUCLEOTIDE SEQUENCE [LARGE SCALE GENOMIC DNA]</scope>
    <source>
        <strain evidence="2 3">DSM 15349</strain>
    </source>
</reference>
<dbReference type="InterPro" id="IPR036249">
    <property type="entry name" value="Thioredoxin-like_sf"/>
</dbReference>
<dbReference type="InterPro" id="IPR013740">
    <property type="entry name" value="Redoxin"/>
</dbReference>
<sequence length="193" mass="21753">MKIKYWILTLLAGLALVGGVYFLVQDSSPSTTSSTTASSSKNDGVQKKVTDTIRTNIKTMSFTDENDKKVAFSSLQTSDKPTFVMFWASWCPDCQAQLPIIDSMYKKYKDDVNFVMINIVDGSREKLGAGQKYFADKGYDFTYYYDNNLVAADSVGVQYIPTMYILDKDGEIKFAYEVNQSQKQLESNFKAVI</sequence>
<keyword evidence="3" id="KW-1185">Reference proteome</keyword>
<protein>
    <submittedName>
        <fullName evidence="2">Thiol-disulfide isomerase/thioredoxin</fullName>
    </submittedName>
</protein>
<evidence type="ECO:0000313" key="3">
    <source>
        <dbReference type="Proteomes" id="UP001549055"/>
    </source>
</evidence>
<organism evidence="2 3">
    <name type="scientific">Streptococcus gallinaceus</name>
    <dbReference type="NCBI Taxonomy" id="165758"/>
    <lineage>
        <taxon>Bacteria</taxon>
        <taxon>Bacillati</taxon>
        <taxon>Bacillota</taxon>
        <taxon>Bacilli</taxon>
        <taxon>Lactobacillales</taxon>
        <taxon>Streptococcaceae</taxon>
        <taxon>Streptococcus</taxon>
    </lineage>
</organism>
<comment type="caution">
    <text evidence="2">The sequence shown here is derived from an EMBL/GenBank/DDBJ whole genome shotgun (WGS) entry which is preliminary data.</text>
</comment>
<dbReference type="EMBL" id="JBEPMK010000004">
    <property type="protein sequence ID" value="MET3644741.1"/>
    <property type="molecule type" value="Genomic_DNA"/>
</dbReference>
<name>A0ABV2JLE1_9STRE</name>
<evidence type="ECO:0000313" key="2">
    <source>
        <dbReference type="EMBL" id="MET3644741.1"/>
    </source>
</evidence>
<dbReference type="InterPro" id="IPR013766">
    <property type="entry name" value="Thioredoxin_domain"/>
</dbReference>
<dbReference type="RefSeq" id="WP_253364935.1">
    <property type="nucleotide sequence ID" value="NZ_JALJXU010000004.1"/>
</dbReference>